<dbReference type="SUPFAM" id="SSF103007">
    <property type="entry name" value="Hypothetical protein TT1725"/>
    <property type="match status" value="1"/>
</dbReference>
<dbReference type="AlphaFoldDB" id="A0A1T5LIP7"/>
<dbReference type="RefSeq" id="WP_079492554.1">
    <property type="nucleotide sequence ID" value="NZ_FUZT01000007.1"/>
</dbReference>
<evidence type="ECO:0000313" key="2">
    <source>
        <dbReference type="Proteomes" id="UP000190285"/>
    </source>
</evidence>
<dbReference type="Pfam" id="PF04456">
    <property type="entry name" value="DUF503"/>
    <property type="match status" value="1"/>
</dbReference>
<protein>
    <recommendedName>
        <fullName evidence="3">DUF503 domain-containing protein</fullName>
    </recommendedName>
</protein>
<name>A0A1T5LIP7_9FIRM</name>
<dbReference type="OrthoDB" id="9809023at2"/>
<dbReference type="PANTHER" id="PTHR36441">
    <property type="entry name" value="HYPOTHETICAL CYTOSOLIC PROTEIN"/>
    <property type="match status" value="1"/>
</dbReference>
<dbReference type="STRING" id="36842.SAMN02194393_02907"/>
<accession>A0A1T5LIP7</accession>
<dbReference type="PANTHER" id="PTHR36441:SF1">
    <property type="entry name" value="DUF503 DOMAIN-CONTAINING PROTEIN"/>
    <property type="match status" value="1"/>
</dbReference>
<keyword evidence="2" id="KW-1185">Reference proteome</keyword>
<evidence type="ECO:0008006" key="3">
    <source>
        <dbReference type="Google" id="ProtNLM"/>
    </source>
</evidence>
<dbReference type="EMBL" id="FUZT01000007">
    <property type="protein sequence ID" value="SKC75852.1"/>
    <property type="molecule type" value="Genomic_DNA"/>
</dbReference>
<evidence type="ECO:0000313" key="1">
    <source>
        <dbReference type="EMBL" id="SKC75852.1"/>
    </source>
</evidence>
<dbReference type="InterPro" id="IPR036746">
    <property type="entry name" value="TT1725-like_sf"/>
</dbReference>
<organism evidence="1 2">
    <name type="scientific">Maledivibacter halophilus</name>
    <dbReference type="NCBI Taxonomy" id="36842"/>
    <lineage>
        <taxon>Bacteria</taxon>
        <taxon>Bacillati</taxon>
        <taxon>Bacillota</taxon>
        <taxon>Clostridia</taxon>
        <taxon>Peptostreptococcales</taxon>
        <taxon>Caminicellaceae</taxon>
        <taxon>Maledivibacter</taxon>
    </lineage>
</organism>
<dbReference type="Proteomes" id="UP000190285">
    <property type="component" value="Unassembled WGS sequence"/>
</dbReference>
<dbReference type="Gene3D" id="3.30.70.1120">
    <property type="entry name" value="TT1725-like"/>
    <property type="match status" value="1"/>
</dbReference>
<sequence>MIIGSCEIKLVIFEVNSLKEKRQVIKSLLKRIQSRYNVSIAEVDLNDIWRRGVIGLVCVTTSTKHANQMLNNVIKFIENDGRVEIIECKFEII</sequence>
<gene>
    <name evidence="1" type="ORF">SAMN02194393_02907</name>
</gene>
<reference evidence="1 2" key="1">
    <citation type="submission" date="2017-02" db="EMBL/GenBank/DDBJ databases">
        <authorList>
            <person name="Peterson S.W."/>
        </authorList>
    </citation>
    <scope>NUCLEOTIDE SEQUENCE [LARGE SCALE GENOMIC DNA]</scope>
    <source>
        <strain evidence="1 2">M1</strain>
    </source>
</reference>
<proteinExistence type="predicted"/>
<dbReference type="InterPro" id="IPR007546">
    <property type="entry name" value="DUF503"/>
</dbReference>